<feature type="transmembrane region" description="Helical" evidence="1">
    <location>
        <begin position="6"/>
        <end position="25"/>
    </location>
</feature>
<protein>
    <submittedName>
        <fullName evidence="2">Uncharacterized protein</fullName>
    </submittedName>
</protein>
<dbReference type="AlphaFoldDB" id="B0MJB2"/>
<reference evidence="2" key="1">
    <citation type="submission" date="2007-11" db="EMBL/GenBank/DDBJ databases">
        <authorList>
            <person name="Fulton L."/>
            <person name="Clifton S."/>
            <person name="Fulton B."/>
            <person name="Xu J."/>
            <person name="Minx P."/>
            <person name="Pepin K.H."/>
            <person name="Johnson M."/>
            <person name="Thiruvilangam P."/>
            <person name="Bhonagiri V."/>
            <person name="Nash W.E."/>
            <person name="Mardis E.R."/>
            <person name="Wilson R.K."/>
        </authorList>
    </citation>
    <scope>NUCLEOTIDE SEQUENCE [LARGE SCALE GENOMIC DNA]</scope>
    <source>
        <strain evidence="2">DSM 14662</strain>
    </source>
</reference>
<comment type="caution">
    <text evidence="2">The sequence shown here is derived from an EMBL/GenBank/DDBJ whole genome shotgun (WGS) entry which is preliminary data.</text>
</comment>
<keyword evidence="1" id="KW-0472">Membrane</keyword>
<keyword evidence="3" id="KW-1185">Reference proteome</keyword>
<accession>B0MJB2</accession>
<dbReference type="Proteomes" id="UP000004935">
    <property type="component" value="Unassembled WGS sequence"/>
</dbReference>
<evidence type="ECO:0000313" key="3">
    <source>
        <dbReference type="Proteomes" id="UP000004935"/>
    </source>
</evidence>
<organism evidence="2 3">
    <name type="scientific">Anaerostipes caccae (strain DSM 14662 / CCUG 47493 / JCM 13470 / NCIMB 13811 / L1-92)</name>
    <dbReference type="NCBI Taxonomy" id="411490"/>
    <lineage>
        <taxon>Bacteria</taxon>
        <taxon>Bacillati</taxon>
        <taxon>Bacillota</taxon>
        <taxon>Clostridia</taxon>
        <taxon>Lachnospirales</taxon>
        <taxon>Lachnospiraceae</taxon>
        <taxon>Anaerostipes</taxon>
    </lineage>
</organism>
<dbReference type="STRING" id="411490.ANACAC_03724"/>
<keyword evidence="1" id="KW-0812">Transmembrane</keyword>
<evidence type="ECO:0000313" key="2">
    <source>
        <dbReference type="EMBL" id="EDR95694.1"/>
    </source>
</evidence>
<dbReference type="HOGENOM" id="CLU_3228775_0_0_9"/>
<name>B0MJB2_ANACD</name>
<dbReference type="EMBL" id="ABAX03000039">
    <property type="protein sequence ID" value="EDR95694.1"/>
    <property type="molecule type" value="Genomic_DNA"/>
</dbReference>
<gene>
    <name evidence="2" type="ORF">ANACAC_03724</name>
</gene>
<proteinExistence type="predicted"/>
<evidence type="ECO:0000256" key="1">
    <source>
        <dbReference type="SAM" id="Phobius"/>
    </source>
</evidence>
<reference evidence="2" key="2">
    <citation type="submission" date="2013-11" db="EMBL/GenBank/DDBJ databases">
        <title>Draft genome sequence of Anaerostipes caccae (DSM 14662).</title>
        <authorList>
            <person name="Sudarsanam P."/>
            <person name="Ley R."/>
            <person name="Guruge J."/>
            <person name="Turnbaugh P.J."/>
            <person name="Mahowald M."/>
            <person name="Liep D."/>
            <person name="Gordon J."/>
        </authorList>
    </citation>
    <scope>NUCLEOTIDE SEQUENCE</scope>
    <source>
        <strain evidence="2">DSM 14662</strain>
    </source>
</reference>
<sequence>MSPFIFFIIIACFLYLYIILINSLFTRNVSFLKNRRQQHIHKL</sequence>
<keyword evidence="1" id="KW-1133">Transmembrane helix</keyword>